<sequence>MMNRILSPVALLAGTGAGLLIAPQALAQQVRSGTAAGVSISNQATVSYSVGGSSLTTSSNTATFVVDKKINLAVAELGGTPTIVARGATDQVTTFTVTNLTNATQDFRLEADQQDVSIPLLGTDDFNVTSVRVFVDSNGNGTYEAGVDRATFIDELAPDATVTVFIVANIPDVAGITQANVSLNAIAANSGQAGTLGGDVVATPLTTPDSPTTVDIVFADDTGLLDQPRNGQQRAFDAYRLGSAVVTLRKSARVLSDPVNGLASPHAIPGAVVEYCITVNNAGPNVANGITVTDALPANTDYISNSLTVGGIGTGDTCVLNGSIEDDDAVGADESDPYGGSFDGATVRATLPSVTPLVPLNVGFRVTIR</sequence>
<dbReference type="InterPro" id="IPR001434">
    <property type="entry name" value="OmcB-like_DUF11"/>
</dbReference>
<protein>
    <submittedName>
        <fullName evidence="3">Conserved repeat domain-containing protein</fullName>
    </submittedName>
</protein>
<evidence type="ECO:0000256" key="1">
    <source>
        <dbReference type="SAM" id="SignalP"/>
    </source>
</evidence>
<keyword evidence="4" id="KW-1185">Reference proteome</keyword>
<reference evidence="4" key="1">
    <citation type="submission" date="2016-10" db="EMBL/GenBank/DDBJ databases">
        <authorList>
            <person name="Varghese N."/>
            <person name="Submissions S."/>
        </authorList>
    </citation>
    <scope>NUCLEOTIDE SEQUENCE [LARGE SCALE GENOMIC DNA]</scope>
    <source>
        <strain evidence="4">S6-262</strain>
    </source>
</reference>
<feature type="signal peptide" evidence="1">
    <location>
        <begin position="1"/>
        <end position="27"/>
    </location>
</feature>
<dbReference type="Proteomes" id="UP000199206">
    <property type="component" value="Unassembled WGS sequence"/>
</dbReference>
<dbReference type="RefSeq" id="WP_093664502.1">
    <property type="nucleotide sequence ID" value="NZ_FOCF01000002.1"/>
</dbReference>
<feature type="chain" id="PRO_5011451641" evidence="1">
    <location>
        <begin position="28"/>
        <end position="369"/>
    </location>
</feature>
<gene>
    <name evidence="3" type="ORF">SAMN05192583_1167</name>
</gene>
<dbReference type="EMBL" id="FOCF01000002">
    <property type="protein sequence ID" value="SEM76933.1"/>
    <property type="molecule type" value="Genomic_DNA"/>
</dbReference>
<feature type="domain" description="DUF11" evidence="2">
    <location>
        <begin position="268"/>
        <end position="315"/>
    </location>
</feature>
<dbReference type="NCBIfam" id="TIGR01451">
    <property type="entry name" value="B_ant_repeat"/>
    <property type="match status" value="1"/>
</dbReference>
<organism evidence="3 4">
    <name type="scientific">Sphingomonas gellani</name>
    <dbReference type="NCBI Taxonomy" id="1166340"/>
    <lineage>
        <taxon>Bacteria</taxon>
        <taxon>Pseudomonadati</taxon>
        <taxon>Pseudomonadota</taxon>
        <taxon>Alphaproteobacteria</taxon>
        <taxon>Sphingomonadales</taxon>
        <taxon>Sphingomonadaceae</taxon>
        <taxon>Sphingomonas</taxon>
    </lineage>
</organism>
<keyword evidence="1" id="KW-0732">Signal</keyword>
<evidence type="ECO:0000313" key="4">
    <source>
        <dbReference type="Proteomes" id="UP000199206"/>
    </source>
</evidence>
<evidence type="ECO:0000313" key="3">
    <source>
        <dbReference type="EMBL" id="SEM76933.1"/>
    </source>
</evidence>
<dbReference type="InterPro" id="IPR047589">
    <property type="entry name" value="DUF11_rpt"/>
</dbReference>
<proteinExistence type="predicted"/>
<evidence type="ECO:0000259" key="2">
    <source>
        <dbReference type="Pfam" id="PF01345"/>
    </source>
</evidence>
<dbReference type="Pfam" id="PF01345">
    <property type="entry name" value="DUF11"/>
    <property type="match status" value="1"/>
</dbReference>
<name>A0A1H8B2F5_9SPHN</name>
<dbReference type="STRING" id="1166340.SAMN05192583_1167"/>
<dbReference type="AlphaFoldDB" id="A0A1H8B2F5"/>
<accession>A0A1H8B2F5</accession>
<dbReference type="OrthoDB" id="5400913at2"/>